<keyword evidence="14" id="KW-1185">Reference proteome</keyword>
<evidence type="ECO:0000256" key="5">
    <source>
        <dbReference type="ARBA" id="ARBA00022827"/>
    </source>
</evidence>
<keyword evidence="7" id="KW-0408">Iron</keyword>
<evidence type="ECO:0000259" key="11">
    <source>
        <dbReference type="PROSITE" id="PS51340"/>
    </source>
</evidence>
<dbReference type="RefSeq" id="WP_081849496.1">
    <property type="nucleotide sequence ID" value="NZ_ANIE01000005.1"/>
</dbReference>
<dbReference type="Pfam" id="PF03473">
    <property type="entry name" value="MOSC"/>
    <property type="match status" value="1"/>
</dbReference>
<dbReference type="InterPro" id="IPR017927">
    <property type="entry name" value="FAD-bd_FR_type"/>
</dbReference>
<dbReference type="PROSITE" id="PS51340">
    <property type="entry name" value="MOSC"/>
    <property type="match status" value="1"/>
</dbReference>
<keyword evidence="5" id="KW-0274">FAD</keyword>
<dbReference type="PATRIC" id="fig|1137280.3.peg.1447"/>
<evidence type="ECO:0000256" key="3">
    <source>
        <dbReference type="ARBA" id="ARBA00022714"/>
    </source>
</evidence>
<dbReference type="OrthoDB" id="9816402at2"/>
<dbReference type="STRING" id="1137280.D777_01635"/>
<evidence type="ECO:0000256" key="6">
    <source>
        <dbReference type="ARBA" id="ARBA00023002"/>
    </source>
</evidence>
<dbReference type="Gene3D" id="2.40.30.10">
    <property type="entry name" value="Translation factors"/>
    <property type="match status" value="1"/>
</dbReference>
<feature type="domain" description="FAD-binding FR-type" evidence="12">
    <location>
        <begin position="340"/>
        <end position="453"/>
    </location>
</feature>
<dbReference type="PRINTS" id="PR00406">
    <property type="entry name" value="CYTB5RDTASE"/>
</dbReference>
<comment type="cofactor">
    <cofactor evidence="9">
        <name>[2Fe-2S] cluster</name>
        <dbReference type="ChEBI" id="CHEBI:190135"/>
    </cofactor>
</comment>
<dbReference type="GO" id="GO:0050660">
    <property type="term" value="F:flavin adenine dinucleotide binding"/>
    <property type="evidence" value="ECO:0007669"/>
    <property type="project" value="TreeGrafter"/>
</dbReference>
<feature type="domain" description="MOSC" evidence="11">
    <location>
        <begin position="123"/>
        <end position="291"/>
    </location>
</feature>
<dbReference type="PRINTS" id="PR00371">
    <property type="entry name" value="FPNCR"/>
</dbReference>
<dbReference type="Pfam" id="PF03476">
    <property type="entry name" value="MOSC_N"/>
    <property type="match status" value="1"/>
</dbReference>
<keyword evidence="2" id="KW-0285">Flavoprotein</keyword>
<comment type="cofactor">
    <cofactor evidence="1">
        <name>FAD</name>
        <dbReference type="ChEBI" id="CHEBI:57692"/>
    </cofactor>
</comment>
<dbReference type="InterPro" id="IPR001041">
    <property type="entry name" value="2Fe-2S_ferredoxin-type"/>
</dbReference>
<keyword evidence="3" id="KW-0001">2Fe-2S</keyword>
<dbReference type="InterPro" id="IPR036010">
    <property type="entry name" value="2Fe-2S_ferredoxin-like_sf"/>
</dbReference>
<dbReference type="CDD" id="cd00207">
    <property type="entry name" value="fer2"/>
    <property type="match status" value="1"/>
</dbReference>
<comment type="caution">
    <text evidence="13">The sequence shown here is derived from an EMBL/GenBank/DDBJ whole genome shotgun (WGS) entry which is preliminary data.</text>
</comment>
<dbReference type="PROSITE" id="PS51085">
    <property type="entry name" value="2FE2S_FER_2"/>
    <property type="match status" value="1"/>
</dbReference>
<evidence type="ECO:0000256" key="9">
    <source>
        <dbReference type="ARBA" id="ARBA00034078"/>
    </source>
</evidence>
<evidence type="ECO:0000313" key="13">
    <source>
        <dbReference type="EMBL" id="KEF31286.1"/>
    </source>
</evidence>
<dbReference type="Gene3D" id="3.40.50.80">
    <property type="entry name" value="Nucleotide-binding domain of ferredoxin-NADP reductase (FNR) module"/>
    <property type="match status" value="1"/>
</dbReference>
<organism evidence="13 14">
    <name type="scientific">Marinobacter nitratireducens</name>
    <dbReference type="NCBI Taxonomy" id="1137280"/>
    <lineage>
        <taxon>Bacteria</taxon>
        <taxon>Pseudomonadati</taxon>
        <taxon>Pseudomonadota</taxon>
        <taxon>Gammaproteobacteria</taxon>
        <taxon>Pseudomonadales</taxon>
        <taxon>Marinobacteraceae</taxon>
        <taxon>Marinobacter</taxon>
    </lineage>
</organism>
<dbReference type="GO" id="GO:0030151">
    <property type="term" value="F:molybdenum ion binding"/>
    <property type="evidence" value="ECO:0007669"/>
    <property type="project" value="InterPro"/>
</dbReference>
<dbReference type="GO" id="GO:0016491">
    <property type="term" value="F:oxidoreductase activity"/>
    <property type="evidence" value="ECO:0007669"/>
    <property type="project" value="UniProtKB-KW"/>
</dbReference>
<accession>A0A072N199</accession>
<dbReference type="Pfam" id="PF00970">
    <property type="entry name" value="FAD_binding_6"/>
    <property type="match status" value="1"/>
</dbReference>
<dbReference type="InterPro" id="IPR039261">
    <property type="entry name" value="FNR_nucleotide-bd"/>
</dbReference>
<dbReference type="InterPro" id="IPR001433">
    <property type="entry name" value="OxRdtase_FAD/NAD-bd"/>
</dbReference>
<dbReference type="EMBL" id="ANIE01000005">
    <property type="protein sequence ID" value="KEF31286.1"/>
    <property type="molecule type" value="Genomic_DNA"/>
</dbReference>
<keyword evidence="8" id="KW-0411">Iron-sulfur</keyword>
<dbReference type="PANTHER" id="PTHR47354:SF8">
    <property type="entry name" value="1,2-PHENYLACETYL-COA EPOXIDASE, SUBUNIT E"/>
    <property type="match status" value="1"/>
</dbReference>
<dbReference type="PROSITE" id="PS51384">
    <property type="entry name" value="FAD_FR"/>
    <property type="match status" value="1"/>
</dbReference>
<dbReference type="Pfam" id="PF00175">
    <property type="entry name" value="NAD_binding_1"/>
    <property type="match status" value="1"/>
</dbReference>
<keyword evidence="6" id="KW-0560">Oxidoreductase</keyword>
<dbReference type="SUPFAM" id="SSF50800">
    <property type="entry name" value="PK beta-barrel domain-like"/>
    <property type="match status" value="1"/>
</dbReference>
<evidence type="ECO:0000313" key="14">
    <source>
        <dbReference type="Proteomes" id="UP000035057"/>
    </source>
</evidence>
<dbReference type="InterPro" id="IPR001709">
    <property type="entry name" value="Flavoprot_Pyr_Nucl_cyt_Rdtase"/>
</dbReference>
<gene>
    <name evidence="13" type="ORF">D777_01635</name>
</gene>
<dbReference type="InterPro" id="IPR005302">
    <property type="entry name" value="MoCF_Sase_C"/>
</dbReference>
<keyword evidence="4" id="KW-0479">Metal-binding</keyword>
<sequence>MQIGTIKEIWRFPVKSMFGERVSAAQIESAGFADDRTWAIRDDETGEIATGRRIPSLMMLKARYLSEPRTGFGPAAQSRIEIEFPDGRCISSDDPYASAILSMYTGKRVSLIQRPAARDKKPYRLAQPMSPSEVRYVLGMKADDPDPDFSSFSLKVLATLSRYATPPGAFYDVYPLHFITTAALDTMNAIYPEGNFCPERYRPSFVIETHPDLNGIVENEWRGRDLRIGDAIIRCNHPTIRCSMPGTAQPGIHKDLKVPLTVMEHAGQHLGAYATPRNEAQIRVGDSVELVPQVGGKLYLWFDEVGRRAKSKIIGVGNRIAEFEEKQTKRSPAVKAAHPRGFRSFTVVKREQESNDIVSLWFKDPERTELPRFVPGQHIVLAIPQSDGGHVYRPYSLSSPGHQQDTYRISVKRETATVDGKTVVGRGSGWLHDQLAVGDSLAVKDPGGQFAAVPSDNTPLALISAGIGITPFMSILQSLAAHNPEREVHLFHGIRHPQDFAFRQSFTALQERLPNFRFHLFVSQPDADLPEGSVAGRMTPEQISSTLEPNDHYEFLICGKPAFSKAFHDGLVAQGINAGQLHFESFGASVAADDGDQTAYRIRFTDSRQTLNWDPKQESLLSFAEAQGIDAASGCRYGACQACEATLLSGEVSYPEDIQPPGGKNKVLLCSARPKSDLEIEL</sequence>
<dbReference type="AlphaFoldDB" id="A0A072N199"/>
<evidence type="ECO:0000256" key="1">
    <source>
        <dbReference type="ARBA" id="ARBA00001974"/>
    </source>
</evidence>
<evidence type="ECO:0000256" key="8">
    <source>
        <dbReference type="ARBA" id="ARBA00023014"/>
    </source>
</evidence>
<evidence type="ECO:0000256" key="4">
    <source>
        <dbReference type="ARBA" id="ARBA00022723"/>
    </source>
</evidence>
<name>A0A072N199_9GAMM</name>
<dbReference type="PANTHER" id="PTHR47354">
    <property type="entry name" value="NADH OXIDOREDUCTASE HCR"/>
    <property type="match status" value="1"/>
</dbReference>
<dbReference type="CDD" id="cd06184">
    <property type="entry name" value="flavohem_like_fad_nad_binding"/>
    <property type="match status" value="1"/>
</dbReference>
<dbReference type="SUPFAM" id="SSF63380">
    <property type="entry name" value="Riboflavin synthase domain-like"/>
    <property type="match status" value="1"/>
</dbReference>
<evidence type="ECO:0000259" key="12">
    <source>
        <dbReference type="PROSITE" id="PS51384"/>
    </source>
</evidence>
<dbReference type="InterPro" id="IPR008333">
    <property type="entry name" value="Cbr1-like_FAD-bd_dom"/>
</dbReference>
<dbReference type="GO" id="GO:0030170">
    <property type="term" value="F:pyridoxal phosphate binding"/>
    <property type="evidence" value="ECO:0007669"/>
    <property type="project" value="InterPro"/>
</dbReference>
<proteinExistence type="predicted"/>
<dbReference type="InterPro" id="IPR050415">
    <property type="entry name" value="MRET"/>
</dbReference>
<dbReference type="GO" id="GO:0051537">
    <property type="term" value="F:2 iron, 2 sulfur cluster binding"/>
    <property type="evidence" value="ECO:0007669"/>
    <property type="project" value="UniProtKB-KW"/>
</dbReference>
<reference evidence="13 14" key="1">
    <citation type="submission" date="2012-12" db="EMBL/GenBank/DDBJ databases">
        <title>Genome assembly of Marinobacter sp. AK21.</title>
        <authorList>
            <person name="Khatri I."/>
            <person name="Kumar R."/>
            <person name="Vaidya B."/>
            <person name="Subramanian S."/>
            <person name="Pinnaka A."/>
        </authorList>
    </citation>
    <scope>NUCLEOTIDE SEQUENCE [LARGE SCALE GENOMIC DNA]</scope>
    <source>
        <strain evidence="13 14">AK21</strain>
    </source>
</reference>
<protein>
    <submittedName>
        <fullName evidence="13">Globin</fullName>
    </submittedName>
</protein>
<dbReference type="SUPFAM" id="SSF52343">
    <property type="entry name" value="Ferredoxin reductase-like, C-terminal NADP-linked domain"/>
    <property type="match status" value="1"/>
</dbReference>
<feature type="domain" description="2Fe-2S ferredoxin-type" evidence="10">
    <location>
        <begin position="600"/>
        <end position="682"/>
    </location>
</feature>
<dbReference type="Pfam" id="PF00111">
    <property type="entry name" value="Fer2"/>
    <property type="match status" value="1"/>
</dbReference>
<evidence type="ECO:0000256" key="7">
    <source>
        <dbReference type="ARBA" id="ARBA00023004"/>
    </source>
</evidence>
<dbReference type="InterPro" id="IPR005303">
    <property type="entry name" value="MOCOS_middle"/>
</dbReference>
<dbReference type="InterPro" id="IPR012675">
    <property type="entry name" value="Beta-grasp_dom_sf"/>
</dbReference>
<dbReference type="SUPFAM" id="SSF54292">
    <property type="entry name" value="2Fe-2S ferredoxin-like"/>
    <property type="match status" value="1"/>
</dbReference>
<evidence type="ECO:0000259" key="10">
    <source>
        <dbReference type="PROSITE" id="PS51085"/>
    </source>
</evidence>
<dbReference type="Proteomes" id="UP000035057">
    <property type="component" value="Unassembled WGS sequence"/>
</dbReference>
<dbReference type="InterPro" id="IPR017938">
    <property type="entry name" value="Riboflavin_synthase-like_b-brl"/>
</dbReference>
<dbReference type="InterPro" id="IPR011037">
    <property type="entry name" value="Pyrv_Knase-like_insert_dom_sf"/>
</dbReference>
<dbReference type="Gene3D" id="3.10.20.30">
    <property type="match status" value="1"/>
</dbReference>
<evidence type="ECO:0000256" key="2">
    <source>
        <dbReference type="ARBA" id="ARBA00022630"/>
    </source>
</evidence>